<dbReference type="PROSITE" id="PS50977">
    <property type="entry name" value="HTH_TETR_2"/>
    <property type="match status" value="1"/>
</dbReference>
<proteinExistence type="predicted"/>
<reference evidence="6 7" key="1">
    <citation type="submission" date="2019-11" db="EMBL/GenBank/DDBJ databases">
        <title>Pseudodesulfovibrio alkaliphilus, sp. nov., an alkaliphilic sulfate-reducing bacteria from mud volcano of Taman peninsula, Russia.</title>
        <authorList>
            <person name="Frolova A."/>
            <person name="Merkel A.Y."/>
            <person name="Slobodkin A.I."/>
        </authorList>
    </citation>
    <scope>NUCLEOTIDE SEQUENCE [LARGE SCALE GENOMIC DNA]</scope>
    <source>
        <strain evidence="6 7">F-1</strain>
    </source>
</reference>
<dbReference type="PANTHER" id="PTHR30055">
    <property type="entry name" value="HTH-TYPE TRANSCRIPTIONAL REGULATOR RUTR"/>
    <property type="match status" value="1"/>
</dbReference>
<dbReference type="Proteomes" id="UP000461162">
    <property type="component" value="Unassembled WGS sequence"/>
</dbReference>
<dbReference type="Gene3D" id="1.10.357.10">
    <property type="entry name" value="Tetracycline Repressor, domain 2"/>
    <property type="match status" value="1"/>
</dbReference>
<keyword evidence="3" id="KW-0804">Transcription</keyword>
<dbReference type="FunFam" id="1.10.10.60:FF:000141">
    <property type="entry name" value="TetR family transcriptional regulator"/>
    <property type="match status" value="1"/>
</dbReference>
<protein>
    <submittedName>
        <fullName evidence="6">TetR family transcriptional regulator</fullName>
    </submittedName>
</protein>
<dbReference type="RefSeq" id="WP_155935299.1">
    <property type="nucleotide sequence ID" value="NZ_WODC01000009.1"/>
</dbReference>
<dbReference type="Gene3D" id="1.10.10.60">
    <property type="entry name" value="Homeodomain-like"/>
    <property type="match status" value="1"/>
</dbReference>
<dbReference type="PRINTS" id="PR00455">
    <property type="entry name" value="HTHTETR"/>
</dbReference>
<dbReference type="SUPFAM" id="SSF48498">
    <property type="entry name" value="Tetracyclin repressor-like, C-terminal domain"/>
    <property type="match status" value="1"/>
</dbReference>
<dbReference type="InterPro" id="IPR001647">
    <property type="entry name" value="HTH_TetR"/>
</dbReference>
<feature type="domain" description="HTH tetR-type" evidence="5">
    <location>
        <begin position="2"/>
        <end position="62"/>
    </location>
</feature>
<evidence type="ECO:0000259" key="5">
    <source>
        <dbReference type="PROSITE" id="PS50977"/>
    </source>
</evidence>
<feature type="DNA-binding region" description="H-T-H motif" evidence="4">
    <location>
        <begin position="25"/>
        <end position="44"/>
    </location>
</feature>
<dbReference type="EMBL" id="WODC01000009">
    <property type="protein sequence ID" value="MUM78499.1"/>
    <property type="molecule type" value="Genomic_DNA"/>
</dbReference>
<evidence type="ECO:0000256" key="3">
    <source>
        <dbReference type="ARBA" id="ARBA00023163"/>
    </source>
</evidence>
<keyword evidence="7" id="KW-1185">Reference proteome</keyword>
<dbReference type="InterPro" id="IPR009057">
    <property type="entry name" value="Homeodomain-like_sf"/>
</dbReference>
<dbReference type="Pfam" id="PF00440">
    <property type="entry name" value="TetR_N"/>
    <property type="match status" value="1"/>
</dbReference>
<dbReference type="InterPro" id="IPR036271">
    <property type="entry name" value="Tet_transcr_reg_TetR-rel_C_sf"/>
</dbReference>
<evidence type="ECO:0000256" key="2">
    <source>
        <dbReference type="ARBA" id="ARBA00023125"/>
    </source>
</evidence>
<evidence type="ECO:0000256" key="4">
    <source>
        <dbReference type="PROSITE-ProRule" id="PRU00335"/>
    </source>
</evidence>
<comment type="caution">
    <text evidence="6">The sequence shown here is derived from an EMBL/GenBank/DDBJ whole genome shotgun (WGS) entry which is preliminary data.</text>
</comment>
<dbReference type="GO" id="GO:0000976">
    <property type="term" value="F:transcription cis-regulatory region binding"/>
    <property type="evidence" value="ECO:0007669"/>
    <property type="project" value="TreeGrafter"/>
</dbReference>
<accession>A0A7K1KQX5</accession>
<name>A0A7K1KQX5_9BACT</name>
<dbReference type="Pfam" id="PF14246">
    <property type="entry name" value="TetR_C_7"/>
    <property type="match status" value="1"/>
</dbReference>
<keyword evidence="2 4" id="KW-0238">DNA-binding</keyword>
<evidence type="ECO:0000256" key="1">
    <source>
        <dbReference type="ARBA" id="ARBA00023015"/>
    </source>
</evidence>
<dbReference type="InterPro" id="IPR039536">
    <property type="entry name" value="TetR_C_Proteobacteria"/>
</dbReference>
<dbReference type="AlphaFoldDB" id="A0A7K1KQX5"/>
<dbReference type="GO" id="GO:0003700">
    <property type="term" value="F:DNA-binding transcription factor activity"/>
    <property type="evidence" value="ECO:0007669"/>
    <property type="project" value="TreeGrafter"/>
</dbReference>
<evidence type="ECO:0000313" key="7">
    <source>
        <dbReference type="Proteomes" id="UP000461162"/>
    </source>
</evidence>
<gene>
    <name evidence="6" type="ORF">GKC30_12720</name>
</gene>
<evidence type="ECO:0000313" key="6">
    <source>
        <dbReference type="EMBL" id="MUM78499.1"/>
    </source>
</evidence>
<keyword evidence="1" id="KW-0805">Transcription regulation</keyword>
<organism evidence="6 7">
    <name type="scientific">Pseudodesulfovibrio alkaliphilus</name>
    <dbReference type="NCBI Taxonomy" id="2661613"/>
    <lineage>
        <taxon>Bacteria</taxon>
        <taxon>Pseudomonadati</taxon>
        <taxon>Thermodesulfobacteriota</taxon>
        <taxon>Desulfovibrionia</taxon>
        <taxon>Desulfovibrionales</taxon>
        <taxon>Desulfovibrionaceae</taxon>
    </lineage>
</organism>
<dbReference type="InterPro" id="IPR050109">
    <property type="entry name" value="HTH-type_TetR-like_transc_reg"/>
</dbReference>
<sequence>MRKKQKDIISAACDEFERHGYSGTGMQAIAEAAGVSKRTLYRYYASKTAVFSAIISHLRHSAGIERCPQYASDTPLREQLVDVVAAMLAHLNQAENIRLARIIIAETAKSPELGSVLAEVTDFSGSLPFKWILAAMEDGRLRKGAPEKALTYLAGLAKSTAFLPRLLFCSPPLTDQEIQTLAQEQADFFLCHYGT</sequence>
<dbReference type="SUPFAM" id="SSF46689">
    <property type="entry name" value="Homeodomain-like"/>
    <property type="match status" value="1"/>
</dbReference>
<dbReference type="PANTHER" id="PTHR30055:SF224">
    <property type="entry name" value="TRANSCRIPTIONAL REGULATOR TETR FAMILY"/>
    <property type="match status" value="1"/>
</dbReference>